<evidence type="ECO:0000256" key="9">
    <source>
        <dbReference type="SAM" id="MobiDB-lite"/>
    </source>
</evidence>
<evidence type="ECO:0000259" key="10">
    <source>
        <dbReference type="PROSITE" id="PS50067"/>
    </source>
</evidence>
<dbReference type="InterPro" id="IPR027640">
    <property type="entry name" value="Kinesin-like_fam"/>
</dbReference>
<feature type="region of interest" description="Disordered" evidence="9">
    <location>
        <begin position="1"/>
        <end position="74"/>
    </location>
</feature>
<comment type="caution">
    <text evidence="11">The sequence shown here is derived from an EMBL/GenBank/DDBJ whole genome shotgun (WGS) entry which is preliminary data.</text>
</comment>
<evidence type="ECO:0000256" key="3">
    <source>
        <dbReference type="ARBA" id="ARBA00022741"/>
    </source>
</evidence>
<dbReference type="PROSITE" id="PS00411">
    <property type="entry name" value="KINESIN_MOTOR_1"/>
    <property type="match status" value="1"/>
</dbReference>
<proteinExistence type="inferred from homology"/>
<dbReference type="Gramene" id="Psat01G0559500-T2">
    <property type="protein sequence ID" value="KAI5448228.1"/>
    <property type="gene ID" value="KIW84_015595"/>
</dbReference>
<feature type="binding site" evidence="6">
    <location>
        <begin position="518"/>
        <end position="525"/>
    </location>
    <ligand>
        <name>ATP</name>
        <dbReference type="ChEBI" id="CHEBI:30616"/>
    </ligand>
</feature>
<dbReference type="InterPro" id="IPR036961">
    <property type="entry name" value="Kinesin_motor_dom_sf"/>
</dbReference>
<evidence type="ECO:0000256" key="7">
    <source>
        <dbReference type="RuleBase" id="RU000394"/>
    </source>
</evidence>
<evidence type="ECO:0000256" key="6">
    <source>
        <dbReference type="PROSITE-ProRule" id="PRU00283"/>
    </source>
</evidence>
<evidence type="ECO:0000256" key="8">
    <source>
        <dbReference type="SAM" id="Coils"/>
    </source>
</evidence>
<feature type="coiled-coil region" evidence="8">
    <location>
        <begin position="358"/>
        <end position="413"/>
    </location>
</feature>
<keyword evidence="4 6" id="KW-0067">ATP-binding</keyword>
<dbReference type="SMART" id="SM00129">
    <property type="entry name" value="KISc"/>
    <property type="match status" value="1"/>
</dbReference>
<organism evidence="11 12">
    <name type="scientific">Pisum sativum</name>
    <name type="common">Garden pea</name>
    <name type="synonym">Lathyrus oleraceus</name>
    <dbReference type="NCBI Taxonomy" id="3888"/>
    <lineage>
        <taxon>Eukaryota</taxon>
        <taxon>Viridiplantae</taxon>
        <taxon>Streptophyta</taxon>
        <taxon>Embryophyta</taxon>
        <taxon>Tracheophyta</taxon>
        <taxon>Spermatophyta</taxon>
        <taxon>Magnoliopsida</taxon>
        <taxon>eudicotyledons</taxon>
        <taxon>Gunneridae</taxon>
        <taxon>Pentapetalae</taxon>
        <taxon>rosids</taxon>
        <taxon>fabids</taxon>
        <taxon>Fabales</taxon>
        <taxon>Fabaceae</taxon>
        <taxon>Papilionoideae</taxon>
        <taxon>50 kb inversion clade</taxon>
        <taxon>NPAAA clade</taxon>
        <taxon>Hologalegina</taxon>
        <taxon>IRL clade</taxon>
        <taxon>Fabeae</taxon>
        <taxon>Lathyrus</taxon>
    </lineage>
</organism>
<sequence length="785" mass="87632">MASRNQNRPPRSPSTKKGVGAEEIPSDKRRRIGGEKLVGLGRGRAPFGALNNKSEVNEVSGAGGGSSDGSEGSVVDFTEEEVDALLEERMKKGIPRDTKKKMENMVDLIKRLKQCVRWFKGKKEKLQTDLESAEKKCVDTENEMKTKIDELNEAILNLRTTISSLEEKVAMEESDKQEVTECYRKEKEARSVAEQTNISLSTELEKVCDEKSAIERKAIATEDLYKRSQEYNISLQQYNSRLQSNLETVNEAHKRLETEKSSIVENLSNARGHNKALQEQLASLKASQDEATKGKDMLATELKFLRDELKQIRDDRDHQLGQVQALTGEVAKYKEYTGKSSEQLDTLTVKTSALEEVCTSQRQQIDMLQKQLTAEREKLKMADLSFSETRTVFEKQETVISQLRERLAEKEFQVIEGESLRKKLHNTILELKGNIRVFCRVRPLLPDDGPAADMVVSFPSSTEALGRGIELAQSGQKYSFSFDKVFNQEASQEDVFTEISQLVQSALDGYKVCIFAYGQTGSGKTYTMVGRPGLPELKGLIPRSLEQIFLVSQSLKDQGWKYTMQASVLEIYNETIRDLLAPTENPGKKYNIIHDANGKNTYVPDLTIVDVCGADEISTLLQRAAQSRSVGRTQMNEQSSRSHFVFTLRISGINENTEQQVQGVLNLIDLAGSERLSKSGATGDRLNETKAINKSLSCLSDVIFALAKKEDHVPFRNSKLTTLLQPCLGGDSKTLMFVNISPDPTSTGESLCSLRFAARVNSCEIGIPRRQTSTKSSSDSRLSYG</sequence>
<keyword evidence="12" id="KW-1185">Reference proteome</keyword>
<evidence type="ECO:0000256" key="2">
    <source>
        <dbReference type="ARBA" id="ARBA00022701"/>
    </source>
</evidence>
<name>A0A9D5BQR1_PEA</name>
<dbReference type="PANTHER" id="PTHR47972">
    <property type="entry name" value="KINESIN-LIKE PROTEIN KLP-3"/>
    <property type="match status" value="1"/>
</dbReference>
<dbReference type="InterPro" id="IPR019821">
    <property type="entry name" value="Kinesin_motor_CS"/>
</dbReference>
<dbReference type="Gene3D" id="3.40.850.10">
    <property type="entry name" value="Kinesin motor domain"/>
    <property type="match status" value="1"/>
</dbReference>
<feature type="domain" description="Kinesin motor" evidence="10">
    <location>
        <begin position="434"/>
        <end position="763"/>
    </location>
</feature>
<dbReference type="SUPFAM" id="SSF52540">
    <property type="entry name" value="P-loop containing nucleoside triphosphate hydrolases"/>
    <property type="match status" value="1"/>
</dbReference>
<evidence type="ECO:0000313" key="11">
    <source>
        <dbReference type="EMBL" id="KAI5448228.1"/>
    </source>
</evidence>
<dbReference type="GO" id="GO:0005524">
    <property type="term" value="F:ATP binding"/>
    <property type="evidence" value="ECO:0007669"/>
    <property type="project" value="UniProtKB-UniRule"/>
</dbReference>
<keyword evidence="5 6" id="KW-0505">Motor protein</keyword>
<keyword evidence="3 6" id="KW-0547">Nucleotide-binding</keyword>
<evidence type="ECO:0000313" key="12">
    <source>
        <dbReference type="Proteomes" id="UP001058974"/>
    </source>
</evidence>
<dbReference type="Proteomes" id="UP001058974">
    <property type="component" value="Chromosome 1"/>
</dbReference>
<dbReference type="Pfam" id="PF00225">
    <property type="entry name" value="Kinesin"/>
    <property type="match status" value="1"/>
</dbReference>
<feature type="coiled-coil region" evidence="8">
    <location>
        <begin position="116"/>
        <end position="175"/>
    </location>
</feature>
<feature type="coiled-coil region" evidence="8">
    <location>
        <begin position="239"/>
        <end position="315"/>
    </location>
</feature>
<dbReference type="FunFam" id="3.40.850.10:FF:000048">
    <property type="entry name" value="Kinesin-like protein"/>
    <property type="match status" value="1"/>
</dbReference>
<accession>A0A9D5BQR1</accession>
<dbReference type="EMBL" id="JAMSHJ010000001">
    <property type="protein sequence ID" value="KAI5448228.1"/>
    <property type="molecule type" value="Genomic_DNA"/>
</dbReference>
<evidence type="ECO:0000256" key="5">
    <source>
        <dbReference type="ARBA" id="ARBA00023175"/>
    </source>
</evidence>
<dbReference type="PROSITE" id="PS50067">
    <property type="entry name" value="KINESIN_MOTOR_2"/>
    <property type="match status" value="1"/>
</dbReference>
<reference evidence="11 12" key="1">
    <citation type="journal article" date="2022" name="Nat. Genet.">
        <title>Improved pea reference genome and pan-genome highlight genomic features and evolutionary characteristics.</title>
        <authorList>
            <person name="Yang T."/>
            <person name="Liu R."/>
            <person name="Luo Y."/>
            <person name="Hu S."/>
            <person name="Wang D."/>
            <person name="Wang C."/>
            <person name="Pandey M.K."/>
            <person name="Ge S."/>
            <person name="Xu Q."/>
            <person name="Li N."/>
            <person name="Li G."/>
            <person name="Huang Y."/>
            <person name="Saxena R.K."/>
            <person name="Ji Y."/>
            <person name="Li M."/>
            <person name="Yan X."/>
            <person name="He Y."/>
            <person name="Liu Y."/>
            <person name="Wang X."/>
            <person name="Xiang C."/>
            <person name="Varshney R.K."/>
            <person name="Ding H."/>
            <person name="Gao S."/>
            <person name="Zong X."/>
        </authorList>
    </citation>
    <scope>NUCLEOTIDE SEQUENCE [LARGE SCALE GENOMIC DNA]</scope>
    <source>
        <strain evidence="11 12">cv. Zhongwan 6</strain>
    </source>
</reference>
<evidence type="ECO:0000256" key="4">
    <source>
        <dbReference type="ARBA" id="ARBA00022840"/>
    </source>
</evidence>
<dbReference type="AlphaFoldDB" id="A0A9D5BQR1"/>
<comment type="similarity">
    <text evidence="1">Belongs to the TRAFAC class myosin-kinesin ATPase superfamily. Kinesin family. KIN-14 subfamily.</text>
</comment>
<dbReference type="InterPro" id="IPR027417">
    <property type="entry name" value="P-loop_NTPase"/>
</dbReference>
<dbReference type="GO" id="GO:0007018">
    <property type="term" value="P:microtubule-based movement"/>
    <property type="evidence" value="ECO:0007669"/>
    <property type="project" value="InterPro"/>
</dbReference>
<dbReference type="InterPro" id="IPR001752">
    <property type="entry name" value="Kinesin_motor_dom"/>
</dbReference>
<gene>
    <name evidence="11" type="ORF">KIW84_015595</name>
</gene>
<keyword evidence="2 7" id="KW-0493">Microtubule</keyword>
<dbReference type="GO" id="GO:0003777">
    <property type="term" value="F:microtubule motor activity"/>
    <property type="evidence" value="ECO:0007669"/>
    <property type="project" value="InterPro"/>
</dbReference>
<feature type="compositionally biased region" description="Polar residues" evidence="9">
    <location>
        <begin position="1"/>
        <end position="15"/>
    </location>
</feature>
<keyword evidence="8" id="KW-0175">Coiled coil</keyword>
<dbReference type="CDD" id="cd01366">
    <property type="entry name" value="KISc_C_terminal"/>
    <property type="match status" value="1"/>
</dbReference>
<evidence type="ECO:0000256" key="1">
    <source>
        <dbReference type="ARBA" id="ARBA00010899"/>
    </source>
</evidence>
<protein>
    <recommendedName>
        <fullName evidence="7">Kinesin-like protein</fullName>
    </recommendedName>
</protein>
<dbReference type="GO" id="GO:0005874">
    <property type="term" value="C:microtubule"/>
    <property type="evidence" value="ECO:0007669"/>
    <property type="project" value="UniProtKB-KW"/>
</dbReference>
<dbReference type="GO" id="GO:0008017">
    <property type="term" value="F:microtubule binding"/>
    <property type="evidence" value="ECO:0007669"/>
    <property type="project" value="InterPro"/>
</dbReference>
<dbReference type="PRINTS" id="PR00380">
    <property type="entry name" value="KINESINHEAVY"/>
</dbReference>
<dbReference type="PANTHER" id="PTHR47972:SF45">
    <property type="entry name" value="PROTEIN CLARET SEGREGATIONAL"/>
    <property type="match status" value="1"/>
</dbReference>